<evidence type="ECO:0000313" key="1">
    <source>
        <dbReference type="EMBL" id="MBO8407114.1"/>
    </source>
</evidence>
<dbReference type="Proteomes" id="UP000721442">
    <property type="component" value="Unassembled WGS sequence"/>
</dbReference>
<reference evidence="1" key="2">
    <citation type="journal article" date="2021" name="PeerJ">
        <title>Extensive microbial diversity within the chicken gut microbiome revealed by metagenomics and culture.</title>
        <authorList>
            <person name="Gilroy R."/>
            <person name="Ravi A."/>
            <person name="Getino M."/>
            <person name="Pursley I."/>
            <person name="Horton D.L."/>
            <person name="Alikhan N.F."/>
            <person name="Baker D."/>
            <person name="Gharbi K."/>
            <person name="Hall N."/>
            <person name="Watson M."/>
            <person name="Adriaenssens E.M."/>
            <person name="Foster-Nyarko E."/>
            <person name="Jarju S."/>
            <person name="Secka A."/>
            <person name="Antonio M."/>
            <person name="Oren A."/>
            <person name="Chaudhuri R.R."/>
            <person name="La Ragione R."/>
            <person name="Hildebrand F."/>
            <person name="Pallen M.J."/>
        </authorList>
    </citation>
    <scope>NUCLEOTIDE SEQUENCE</scope>
    <source>
        <strain evidence="1">B1-16210</strain>
    </source>
</reference>
<name>A0A940DFE7_9PROT</name>
<reference evidence="1" key="1">
    <citation type="submission" date="2020-10" db="EMBL/GenBank/DDBJ databases">
        <authorList>
            <person name="Gilroy R."/>
        </authorList>
    </citation>
    <scope>NUCLEOTIDE SEQUENCE</scope>
    <source>
        <strain evidence="1">B1-16210</strain>
    </source>
</reference>
<accession>A0A940DFE7</accession>
<organism evidence="1 2">
    <name type="scientific">Candidatus Enterousia excrementavium</name>
    <dbReference type="NCBI Taxonomy" id="2840789"/>
    <lineage>
        <taxon>Bacteria</taxon>
        <taxon>Pseudomonadati</taxon>
        <taxon>Pseudomonadota</taxon>
        <taxon>Alphaproteobacteria</taxon>
        <taxon>Candidatus Enterousia</taxon>
    </lineage>
</organism>
<comment type="caution">
    <text evidence="1">The sequence shown here is derived from an EMBL/GenBank/DDBJ whole genome shotgun (WGS) entry which is preliminary data.</text>
</comment>
<gene>
    <name evidence="1" type="ORF">IAC77_01475</name>
</gene>
<protein>
    <submittedName>
        <fullName evidence="1">Uncharacterized protein</fullName>
    </submittedName>
</protein>
<sequence length="172" mass="18679">MKQFPILYWPRKTAADADYQLARKVINNAAGVMPDVITGDIDLMEVLEKNPNATIYYPVFCESTGWWGELLGSSAAVTDKLIISPECQLMVIETVHSSRGASSRGKNQLLAAEIYPASGFFKKMNSGIATVADMLATDAGTILALFTGRSPTQFINILESTGNSYLGCIGRY</sequence>
<proteinExistence type="predicted"/>
<dbReference type="EMBL" id="JADINE010000023">
    <property type="protein sequence ID" value="MBO8407114.1"/>
    <property type="molecule type" value="Genomic_DNA"/>
</dbReference>
<evidence type="ECO:0000313" key="2">
    <source>
        <dbReference type="Proteomes" id="UP000721442"/>
    </source>
</evidence>
<dbReference type="AlphaFoldDB" id="A0A940DFE7"/>